<dbReference type="AlphaFoldDB" id="F5R9Z8"/>
<proteinExistence type="predicted"/>
<dbReference type="Proteomes" id="UP000005019">
    <property type="component" value="Unassembled WGS sequence"/>
</dbReference>
<comment type="caution">
    <text evidence="1">The sequence shown here is derived from an EMBL/GenBank/DDBJ whole genome shotgun (WGS) entry which is preliminary data.</text>
</comment>
<evidence type="ECO:0000313" key="1">
    <source>
        <dbReference type="EMBL" id="EGK72601.1"/>
    </source>
</evidence>
<reference evidence="1 2" key="1">
    <citation type="journal article" date="2011" name="J. Bacteriol.">
        <title>Genome sequence of Methyloversatilis universalis FAM5T, a methylotrophic representative of the order Rhodocyclales.</title>
        <authorList>
            <person name="Kittichotirat W."/>
            <person name="Good N.M."/>
            <person name="Hall R."/>
            <person name="Bringel F."/>
            <person name="Lajus A."/>
            <person name="Medigue C."/>
            <person name="Smalley N.E."/>
            <person name="Beck D."/>
            <person name="Bumgarner R."/>
            <person name="Vuilleumier S."/>
            <person name="Kalyuzhnaya M.G."/>
        </authorList>
    </citation>
    <scope>NUCLEOTIDE SEQUENCE [LARGE SCALE GENOMIC DNA]</scope>
    <source>
        <strain evidence="2">ATCC BAA-1314 / JCM 13912 / FAM5</strain>
    </source>
</reference>
<keyword evidence="2" id="KW-1185">Reference proteome</keyword>
<protein>
    <submittedName>
        <fullName evidence="1">Uncharacterized protein</fullName>
    </submittedName>
</protein>
<sequence>MDGVLKAEANIAVSLAVQAI</sequence>
<gene>
    <name evidence="1" type="ORF">METUNv1_01075</name>
</gene>
<accession>F5R9Z8</accession>
<dbReference type="EMBL" id="AFHG01000034">
    <property type="protein sequence ID" value="EGK72601.1"/>
    <property type="molecule type" value="Genomic_DNA"/>
</dbReference>
<name>F5R9Z8_METUF</name>
<organism evidence="1 2">
    <name type="scientific">Methyloversatilis universalis (strain ATCC BAA-1314 / DSM 25237 / JCM 13912 / CCUG 52030 / FAM5)</name>
    <dbReference type="NCBI Taxonomy" id="1000565"/>
    <lineage>
        <taxon>Bacteria</taxon>
        <taxon>Pseudomonadati</taxon>
        <taxon>Pseudomonadota</taxon>
        <taxon>Betaproteobacteria</taxon>
        <taxon>Nitrosomonadales</taxon>
        <taxon>Sterolibacteriaceae</taxon>
        <taxon>Methyloversatilis</taxon>
    </lineage>
</organism>
<evidence type="ECO:0000313" key="2">
    <source>
        <dbReference type="Proteomes" id="UP000005019"/>
    </source>
</evidence>